<reference evidence="2" key="1">
    <citation type="submission" date="2017-02" db="UniProtKB">
        <authorList>
            <consortium name="WormBaseParasite"/>
        </authorList>
    </citation>
    <scope>IDENTIFICATION</scope>
</reference>
<dbReference type="InterPro" id="IPR035309">
    <property type="entry name" value="PSME4"/>
</dbReference>
<dbReference type="WBParaSite" id="EEL_0000684001-mRNA-1">
    <property type="protein sequence ID" value="EEL_0000684001-mRNA-1"/>
    <property type="gene ID" value="EEL_0000684001"/>
</dbReference>
<protein>
    <submittedName>
        <fullName evidence="2">BLM10_mid domain-containing protein</fullName>
    </submittedName>
</protein>
<organism evidence="1 2">
    <name type="scientific">Elaeophora elaphi</name>
    <dbReference type="NCBI Taxonomy" id="1147741"/>
    <lineage>
        <taxon>Eukaryota</taxon>
        <taxon>Metazoa</taxon>
        <taxon>Ecdysozoa</taxon>
        <taxon>Nematoda</taxon>
        <taxon>Chromadorea</taxon>
        <taxon>Rhabditida</taxon>
        <taxon>Spirurina</taxon>
        <taxon>Spiruromorpha</taxon>
        <taxon>Filarioidea</taxon>
        <taxon>Onchocercidae</taxon>
        <taxon>Elaeophora</taxon>
    </lineage>
</organism>
<dbReference type="Proteomes" id="UP000050640">
    <property type="component" value="Unplaced"/>
</dbReference>
<proteinExistence type="predicted"/>
<sequence length="293" mass="34967">MRGLLTLIGLSDRCEVLNTDDEYDDEAKTKLKEEEGERNGYMYTNAEGYLRDKRKFQRTRREYSYLPYYENISRNASFWLEQIKAGLAASTLSYTTDSGISFWMNQLSQYLNRFYYRFSKADHIKLIKFVYNVILEPDYDRRLIHKACSLIKTLINDEIIKRNDLTLPWRPIYDLYIEVTYQRNCKDLDTTNIRSAILAVKELFPLTATKEILDEIRPFIDVWNDYAMAKFVSLFSAFVPLKMSSEEHDLYGAGQWYEEMWYFYNFVEVNSSWESRIQHVFSAYAFQPSIFFL</sequence>
<dbReference type="GO" id="GO:0016504">
    <property type="term" value="F:peptidase activator activity"/>
    <property type="evidence" value="ECO:0007669"/>
    <property type="project" value="InterPro"/>
</dbReference>
<dbReference type="AlphaFoldDB" id="A0A0R3RX99"/>
<dbReference type="GO" id="GO:0070628">
    <property type="term" value="F:proteasome binding"/>
    <property type="evidence" value="ECO:0007669"/>
    <property type="project" value="InterPro"/>
</dbReference>
<dbReference type="STRING" id="1147741.A0A0R3RX99"/>
<keyword evidence="1" id="KW-1185">Reference proteome</keyword>
<evidence type="ECO:0000313" key="1">
    <source>
        <dbReference type="Proteomes" id="UP000050640"/>
    </source>
</evidence>
<dbReference type="PANTHER" id="PTHR32170">
    <property type="entry name" value="PROTEASOME ACTIVATOR COMPLEX SUBUNIT 4"/>
    <property type="match status" value="1"/>
</dbReference>
<dbReference type="GO" id="GO:0010499">
    <property type="term" value="P:proteasomal ubiquitin-independent protein catabolic process"/>
    <property type="evidence" value="ECO:0007669"/>
    <property type="project" value="TreeGrafter"/>
</dbReference>
<evidence type="ECO:0000313" key="2">
    <source>
        <dbReference type="WBParaSite" id="EEL_0000684001-mRNA-1"/>
    </source>
</evidence>
<dbReference type="GO" id="GO:0005634">
    <property type="term" value="C:nucleus"/>
    <property type="evidence" value="ECO:0007669"/>
    <property type="project" value="TreeGrafter"/>
</dbReference>
<name>A0A0R3RX99_9BILA</name>
<accession>A0A0R3RX99</accession>
<dbReference type="GO" id="GO:0005829">
    <property type="term" value="C:cytosol"/>
    <property type="evidence" value="ECO:0007669"/>
    <property type="project" value="TreeGrafter"/>
</dbReference>
<dbReference type="PANTHER" id="PTHR32170:SF3">
    <property type="entry name" value="PROTEASOME ACTIVATOR COMPLEX SUBUNIT 4"/>
    <property type="match status" value="1"/>
</dbReference>